<evidence type="ECO:0000256" key="2">
    <source>
        <dbReference type="ARBA" id="ARBA00001946"/>
    </source>
</evidence>
<dbReference type="Gene3D" id="3.30.1490.20">
    <property type="entry name" value="ATP-grasp fold, A domain"/>
    <property type="match status" value="1"/>
</dbReference>
<comment type="function">
    <text evidence="14">Cell wall formation.</text>
</comment>
<organism evidence="17 18">
    <name type="scientific">Compostibacter hankyongensis</name>
    <dbReference type="NCBI Taxonomy" id="1007089"/>
    <lineage>
        <taxon>Bacteria</taxon>
        <taxon>Pseudomonadati</taxon>
        <taxon>Bacteroidota</taxon>
        <taxon>Chitinophagia</taxon>
        <taxon>Chitinophagales</taxon>
        <taxon>Chitinophagaceae</taxon>
        <taxon>Compostibacter</taxon>
    </lineage>
</organism>
<comment type="pathway">
    <text evidence="14">Cell wall biogenesis; peptidoglycan biosynthesis.</text>
</comment>
<comment type="similarity">
    <text evidence="4 14">Belongs to the D-alanine--D-alanine ligase family.</text>
</comment>
<dbReference type="PROSITE" id="PS50975">
    <property type="entry name" value="ATP_GRASP"/>
    <property type="match status" value="1"/>
</dbReference>
<keyword evidence="10 14" id="KW-0133">Cell shape</keyword>
<dbReference type="EC" id="6.3.2.4" evidence="5 14"/>
<evidence type="ECO:0000256" key="6">
    <source>
        <dbReference type="ARBA" id="ARBA00022490"/>
    </source>
</evidence>
<keyword evidence="18" id="KW-1185">Reference proteome</keyword>
<protein>
    <recommendedName>
        <fullName evidence="5 14">D-alanine--D-alanine ligase</fullName>
        <ecNumber evidence="5 14">6.3.2.4</ecNumber>
    </recommendedName>
    <alternativeName>
        <fullName evidence="14">D-Ala-D-Ala ligase</fullName>
    </alternativeName>
    <alternativeName>
        <fullName evidence="14">D-alanylalanine synthetase</fullName>
    </alternativeName>
</protein>
<dbReference type="SUPFAM" id="SSF56059">
    <property type="entry name" value="Glutathione synthetase ATP-binding domain-like"/>
    <property type="match status" value="1"/>
</dbReference>
<dbReference type="PANTHER" id="PTHR23132:SF23">
    <property type="entry name" value="D-ALANINE--D-ALANINE LIGASE B"/>
    <property type="match status" value="1"/>
</dbReference>
<keyword evidence="6 14" id="KW-0963">Cytoplasm</keyword>
<feature type="domain" description="ATP-grasp" evidence="16">
    <location>
        <begin position="121"/>
        <end position="324"/>
    </location>
</feature>
<accession>A0ABP8G438</accession>
<comment type="cofactor">
    <cofactor evidence="1">
        <name>Mn(2+)</name>
        <dbReference type="ChEBI" id="CHEBI:29035"/>
    </cofactor>
</comment>
<dbReference type="InterPro" id="IPR011127">
    <property type="entry name" value="Dala_Dala_lig_N"/>
</dbReference>
<dbReference type="NCBIfam" id="NF002527">
    <property type="entry name" value="PRK01966.1-3"/>
    <property type="match status" value="1"/>
</dbReference>
<comment type="caution">
    <text evidence="17">The sequence shown here is derived from an EMBL/GenBank/DDBJ whole genome shotgun (WGS) entry which is preliminary data.</text>
</comment>
<dbReference type="InterPro" id="IPR013815">
    <property type="entry name" value="ATP_grasp_subdomain_1"/>
</dbReference>
<dbReference type="Proteomes" id="UP001501207">
    <property type="component" value="Unassembled WGS sequence"/>
</dbReference>
<dbReference type="PROSITE" id="PS00844">
    <property type="entry name" value="DALA_DALA_LIGASE_2"/>
    <property type="match status" value="1"/>
</dbReference>
<name>A0ABP8G438_9BACT</name>
<dbReference type="PROSITE" id="PS00843">
    <property type="entry name" value="DALA_DALA_LIGASE_1"/>
    <property type="match status" value="1"/>
</dbReference>
<evidence type="ECO:0000256" key="3">
    <source>
        <dbReference type="ARBA" id="ARBA00004496"/>
    </source>
</evidence>
<comment type="cofactor">
    <cofactor evidence="2">
        <name>Mg(2+)</name>
        <dbReference type="ChEBI" id="CHEBI:18420"/>
    </cofactor>
</comment>
<proteinExistence type="inferred from homology"/>
<dbReference type="EMBL" id="BAABFN010000019">
    <property type="protein sequence ID" value="GAA4317031.1"/>
    <property type="molecule type" value="Genomic_DNA"/>
</dbReference>
<evidence type="ECO:0000256" key="11">
    <source>
        <dbReference type="ARBA" id="ARBA00022984"/>
    </source>
</evidence>
<evidence type="ECO:0000256" key="9">
    <source>
        <dbReference type="ARBA" id="ARBA00022840"/>
    </source>
</evidence>
<dbReference type="Pfam" id="PF07478">
    <property type="entry name" value="Dala_Dala_lig_C"/>
    <property type="match status" value="1"/>
</dbReference>
<gene>
    <name evidence="14" type="primary">ddl</name>
    <name evidence="17" type="ORF">GCM10023143_28870</name>
</gene>
<dbReference type="PANTHER" id="PTHR23132">
    <property type="entry name" value="D-ALANINE--D-ALANINE LIGASE"/>
    <property type="match status" value="1"/>
</dbReference>
<evidence type="ECO:0000256" key="13">
    <source>
        <dbReference type="ARBA" id="ARBA00047614"/>
    </source>
</evidence>
<dbReference type="Gene3D" id="3.40.50.20">
    <property type="match status" value="1"/>
</dbReference>
<dbReference type="NCBIfam" id="TIGR01205">
    <property type="entry name" value="D_ala_D_alaTIGR"/>
    <property type="match status" value="1"/>
</dbReference>
<dbReference type="InterPro" id="IPR011761">
    <property type="entry name" value="ATP-grasp"/>
</dbReference>
<evidence type="ECO:0000313" key="18">
    <source>
        <dbReference type="Proteomes" id="UP001501207"/>
    </source>
</evidence>
<dbReference type="GO" id="GO:0016874">
    <property type="term" value="F:ligase activity"/>
    <property type="evidence" value="ECO:0007669"/>
    <property type="project" value="UniProtKB-KW"/>
</dbReference>
<comment type="catalytic activity">
    <reaction evidence="13 14">
        <text>2 D-alanine + ATP = D-alanyl-D-alanine + ADP + phosphate + H(+)</text>
        <dbReference type="Rhea" id="RHEA:11224"/>
        <dbReference type="ChEBI" id="CHEBI:15378"/>
        <dbReference type="ChEBI" id="CHEBI:30616"/>
        <dbReference type="ChEBI" id="CHEBI:43474"/>
        <dbReference type="ChEBI" id="CHEBI:57416"/>
        <dbReference type="ChEBI" id="CHEBI:57822"/>
        <dbReference type="ChEBI" id="CHEBI:456216"/>
        <dbReference type="EC" id="6.3.2.4"/>
    </reaction>
</comment>
<dbReference type="SUPFAM" id="SSF52440">
    <property type="entry name" value="PreATP-grasp domain"/>
    <property type="match status" value="1"/>
</dbReference>
<evidence type="ECO:0000256" key="10">
    <source>
        <dbReference type="ARBA" id="ARBA00022960"/>
    </source>
</evidence>
<keyword evidence="12 14" id="KW-0961">Cell wall biogenesis/degradation</keyword>
<dbReference type="InterPro" id="IPR016185">
    <property type="entry name" value="PreATP-grasp_dom_sf"/>
</dbReference>
<evidence type="ECO:0000256" key="12">
    <source>
        <dbReference type="ARBA" id="ARBA00023316"/>
    </source>
</evidence>
<dbReference type="RefSeq" id="WP_344980575.1">
    <property type="nucleotide sequence ID" value="NZ_BAABFN010000019.1"/>
</dbReference>
<dbReference type="Gene3D" id="3.30.470.20">
    <property type="entry name" value="ATP-grasp fold, B domain"/>
    <property type="match status" value="1"/>
</dbReference>
<evidence type="ECO:0000256" key="15">
    <source>
        <dbReference type="PROSITE-ProRule" id="PRU00409"/>
    </source>
</evidence>
<evidence type="ECO:0000313" key="17">
    <source>
        <dbReference type="EMBL" id="GAA4317031.1"/>
    </source>
</evidence>
<keyword evidence="8 15" id="KW-0547">Nucleotide-binding</keyword>
<dbReference type="Pfam" id="PF01820">
    <property type="entry name" value="Dala_Dala_lig_N"/>
    <property type="match status" value="1"/>
</dbReference>
<dbReference type="InterPro" id="IPR000291">
    <property type="entry name" value="D-Ala_lig_Van_CS"/>
</dbReference>
<evidence type="ECO:0000256" key="7">
    <source>
        <dbReference type="ARBA" id="ARBA00022598"/>
    </source>
</evidence>
<keyword evidence="11 14" id="KW-0573">Peptidoglycan synthesis</keyword>
<dbReference type="PIRSF" id="PIRSF039102">
    <property type="entry name" value="Ddl/VanB"/>
    <property type="match status" value="1"/>
</dbReference>
<evidence type="ECO:0000259" key="16">
    <source>
        <dbReference type="PROSITE" id="PS50975"/>
    </source>
</evidence>
<evidence type="ECO:0000256" key="4">
    <source>
        <dbReference type="ARBA" id="ARBA00010871"/>
    </source>
</evidence>
<keyword evidence="9 15" id="KW-0067">ATP-binding</keyword>
<keyword evidence="7 14" id="KW-0436">Ligase</keyword>
<dbReference type="InterPro" id="IPR011095">
    <property type="entry name" value="Dala_Dala_lig_C"/>
</dbReference>
<evidence type="ECO:0000256" key="8">
    <source>
        <dbReference type="ARBA" id="ARBA00022741"/>
    </source>
</evidence>
<evidence type="ECO:0000256" key="1">
    <source>
        <dbReference type="ARBA" id="ARBA00001936"/>
    </source>
</evidence>
<comment type="subcellular location">
    <subcellularLocation>
        <location evidence="3 14">Cytoplasm</location>
    </subcellularLocation>
</comment>
<dbReference type="InterPro" id="IPR005905">
    <property type="entry name" value="D_ala_D_ala"/>
</dbReference>
<sequence length="328" mass="36429">MKKNIALVAGGYSGEYGISMQSAVTIEKHIDKERYDVYKIEITRAAWQHITDKGEVVQVDRNDFSLTLNGRKVTFDAVFIGIHGTPGEDGRLQGYFDMLGIPYTSCGSVTSALTFNKSYCNKVVAALGVVNISPSVHLFRNQPYAIADILRQVELPCFVKPNEGGSSVGMSRVTTVDDLEPALEKAFREDSQVLVEQFVPGREFSCGLFKTQGIFTVLPITEIISTRDFFDYEAKYTPGLAQEVTPAEAAESLQQRIRQTACSLYNALNCRGITRIDFIWKEETDELFFLEINTMPGQSDGSIVPKQVRAAGMTLKDFYGSLLEACFE</sequence>
<dbReference type="HAMAP" id="MF_00047">
    <property type="entry name" value="Dala_Dala_lig"/>
    <property type="match status" value="1"/>
</dbReference>
<reference evidence="18" key="1">
    <citation type="journal article" date="2019" name="Int. J. Syst. Evol. Microbiol.">
        <title>The Global Catalogue of Microorganisms (GCM) 10K type strain sequencing project: providing services to taxonomists for standard genome sequencing and annotation.</title>
        <authorList>
            <consortium name="The Broad Institute Genomics Platform"/>
            <consortium name="The Broad Institute Genome Sequencing Center for Infectious Disease"/>
            <person name="Wu L."/>
            <person name="Ma J."/>
        </authorList>
    </citation>
    <scope>NUCLEOTIDE SEQUENCE [LARGE SCALE GENOMIC DNA]</scope>
    <source>
        <strain evidence="18">JCM 17664</strain>
    </source>
</reference>
<evidence type="ECO:0000256" key="5">
    <source>
        <dbReference type="ARBA" id="ARBA00012216"/>
    </source>
</evidence>
<dbReference type="NCBIfam" id="NF002378">
    <property type="entry name" value="PRK01372.1"/>
    <property type="match status" value="1"/>
</dbReference>
<evidence type="ECO:0000256" key="14">
    <source>
        <dbReference type="HAMAP-Rule" id="MF_00047"/>
    </source>
</evidence>